<protein>
    <submittedName>
        <fullName evidence="2">Tetratricopeptide repeat protein</fullName>
    </submittedName>
</protein>
<evidence type="ECO:0000256" key="1">
    <source>
        <dbReference type="PROSITE-ProRule" id="PRU00339"/>
    </source>
</evidence>
<name>A0A556PT54_9BACI</name>
<dbReference type="InterPro" id="IPR019734">
    <property type="entry name" value="TPR_rpt"/>
</dbReference>
<comment type="caution">
    <text evidence="2">The sequence shown here is derived from an EMBL/GenBank/DDBJ whole genome shotgun (WGS) entry which is preliminary data.</text>
</comment>
<dbReference type="Pfam" id="PF13432">
    <property type="entry name" value="TPR_16"/>
    <property type="match status" value="2"/>
</dbReference>
<dbReference type="PROSITE" id="PS50005">
    <property type="entry name" value="TPR"/>
    <property type="match status" value="1"/>
</dbReference>
<dbReference type="InterPro" id="IPR011990">
    <property type="entry name" value="TPR-like_helical_dom_sf"/>
</dbReference>
<dbReference type="Pfam" id="PF14559">
    <property type="entry name" value="TPR_19"/>
    <property type="match status" value="1"/>
</dbReference>
<dbReference type="Pfam" id="PF13181">
    <property type="entry name" value="TPR_8"/>
    <property type="match status" value="2"/>
</dbReference>
<accession>A0A556PT54</accession>
<dbReference type="EMBL" id="VMHE01000001">
    <property type="protein sequence ID" value="TSJ67559.1"/>
    <property type="molecule type" value="Genomic_DNA"/>
</dbReference>
<keyword evidence="1" id="KW-0802">TPR repeat</keyword>
<dbReference type="GO" id="GO:0097363">
    <property type="term" value="F:protein O-acetylglucosaminyltransferase activity"/>
    <property type="evidence" value="ECO:0007669"/>
    <property type="project" value="TreeGrafter"/>
</dbReference>
<dbReference type="SUPFAM" id="SSF48452">
    <property type="entry name" value="TPR-like"/>
    <property type="match status" value="2"/>
</dbReference>
<dbReference type="OrthoDB" id="2080803at2"/>
<dbReference type="Gene3D" id="1.25.40.10">
    <property type="entry name" value="Tetratricopeptide repeat domain"/>
    <property type="match status" value="2"/>
</dbReference>
<dbReference type="Proteomes" id="UP000316425">
    <property type="component" value="Unassembled WGS sequence"/>
</dbReference>
<dbReference type="PANTHER" id="PTHR44366">
    <property type="entry name" value="UDP-N-ACETYLGLUCOSAMINE--PEPTIDE N-ACETYLGLUCOSAMINYLTRANSFERASE 110 KDA SUBUNIT"/>
    <property type="match status" value="1"/>
</dbReference>
<sequence length="425" mass="49637">MKERWPKIMDIINQALQLKDQDKINDAIQLLQEYQRSAGEDERIEIAQLFQDWGLMNDAIAIYEDMLLLYPEDSHIKLLLAEIYTDIGDDEKVIELMETIRPEEEAYVPALVQLADLYQTQGLFEVSEQKLLEAKDISPNEPIIDLALAELAFSNGEFQKAIPYYERIERMEEEVSIVNVKERLAESLSSLGNWEEALRYYEMITLDHPDQLFKYGYTAYQLERYQVAIEAWRKLLEIDQDYTSVYPLLATSLHEEGAVQEAFEALEQGIQKDEFNNELYLLAAEYAVELGNRKDAESYLKQSLSLDPGFEEAAERLLELYEDDLDYEAANDLLDELLSYEAYPDILLWRKAQVSIELELFDQAKQAYEKAYPSFKEQPDFLKEYGYFMNEEGNREQSLSLLEAYLTFRPEDEEVSDFVSRLTNE</sequence>
<reference evidence="2 3" key="1">
    <citation type="submission" date="2019-07" db="EMBL/GenBank/DDBJ databases">
        <title>Allobacillus sp. nov. SKP isolated from shrimp paste of Euphausiacea.</title>
        <authorList>
            <person name="Kanchanasin P."/>
            <person name="Tanasupawat S."/>
            <person name="Shi W."/>
            <person name="Wu L."/>
            <person name="Ma J."/>
        </authorList>
    </citation>
    <scope>NUCLEOTIDE SEQUENCE [LARGE SCALE GENOMIC DNA]</scope>
    <source>
        <strain evidence="2 3">SKP4-8</strain>
    </source>
</reference>
<dbReference type="PANTHER" id="PTHR44366:SF1">
    <property type="entry name" value="UDP-N-ACETYLGLUCOSAMINE--PEPTIDE N-ACETYLGLUCOSAMINYLTRANSFERASE 110 KDA SUBUNIT"/>
    <property type="match status" value="1"/>
</dbReference>
<dbReference type="AlphaFoldDB" id="A0A556PT54"/>
<feature type="repeat" description="TPR" evidence="1">
    <location>
        <begin position="209"/>
        <end position="242"/>
    </location>
</feature>
<proteinExistence type="predicted"/>
<dbReference type="InterPro" id="IPR037919">
    <property type="entry name" value="OGT"/>
</dbReference>
<evidence type="ECO:0000313" key="3">
    <source>
        <dbReference type="Proteomes" id="UP000316425"/>
    </source>
</evidence>
<dbReference type="GO" id="GO:0006493">
    <property type="term" value="P:protein O-linked glycosylation"/>
    <property type="evidence" value="ECO:0007669"/>
    <property type="project" value="InterPro"/>
</dbReference>
<evidence type="ECO:0000313" key="2">
    <source>
        <dbReference type="EMBL" id="TSJ67559.1"/>
    </source>
</evidence>
<gene>
    <name evidence="2" type="ORF">FPQ13_00380</name>
</gene>
<organism evidence="2 3">
    <name type="scientific">Allobacillus salarius</name>
    <dbReference type="NCBI Taxonomy" id="1955272"/>
    <lineage>
        <taxon>Bacteria</taxon>
        <taxon>Bacillati</taxon>
        <taxon>Bacillota</taxon>
        <taxon>Bacilli</taxon>
        <taxon>Bacillales</taxon>
        <taxon>Bacillaceae</taxon>
        <taxon>Allobacillus</taxon>
    </lineage>
</organism>
<keyword evidence="3" id="KW-1185">Reference proteome</keyword>
<dbReference type="SMART" id="SM00028">
    <property type="entry name" value="TPR"/>
    <property type="match status" value="6"/>
</dbReference>